<organism evidence="2 3">
    <name type="scientific">Streptomyces pathocidini</name>
    <dbReference type="NCBI Taxonomy" id="1650571"/>
    <lineage>
        <taxon>Bacteria</taxon>
        <taxon>Bacillati</taxon>
        <taxon>Actinomycetota</taxon>
        <taxon>Actinomycetes</taxon>
        <taxon>Kitasatosporales</taxon>
        <taxon>Streptomycetaceae</taxon>
        <taxon>Streptomyces</taxon>
    </lineage>
</organism>
<dbReference type="Gene3D" id="3.40.50.300">
    <property type="entry name" value="P-loop containing nucleotide triphosphate hydrolases"/>
    <property type="match status" value="1"/>
</dbReference>
<protein>
    <submittedName>
        <fullName evidence="2">Septum site-determining protein Ssd</fullName>
    </submittedName>
</protein>
<sequence>MTGIITSDASARDGGGQRCRPLIITEDERLLDDLLRLCAAAGAEAEVSPGLPAGPSGSGGWEGAPLILVGDDAAGRLRVTSRRAGVLLVGRDPEEPGVWRRAVGVGAEYVLSLPEDERWLVDRIADAAEGVGRQALTVGVLGGRGGAGASTLACALAVTAARDGRRTMLVDGDPLGGGLDVLLGGEGTGGLRWPAFAESRGRVGGRALEESLPELHALRVLSWDRGESVRIPPEAMRSVLAAARRRGGVVVVDLPRSADDCVAEALAQLDLGLLVVPAELRAVAAARRVAASAGAALRDLRVVARGPYGSGLDDEEIAGLLGLPLVGELPPEPGISGALEGGVPPGGAVRGPLARFCSGFWAEVLPDGDGPTAVPCTAVGEMAVGGAVGADGMPPGRAVARGVGPLWARSVAA</sequence>
<evidence type="ECO:0000259" key="1">
    <source>
        <dbReference type="Pfam" id="PF26563"/>
    </source>
</evidence>
<dbReference type="Pfam" id="PF26563">
    <property type="entry name" value="Rv3660c_N"/>
    <property type="match status" value="1"/>
</dbReference>
<evidence type="ECO:0000313" key="2">
    <source>
        <dbReference type="EMBL" id="MFI1967211.1"/>
    </source>
</evidence>
<evidence type="ECO:0000313" key="3">
    <source>
        <dbReference type="Proteomes" id="UP001611548"/>
    </source>
</evidence>
<dbReference type="NCBIfam" id="TIGR03815">
    <property type="entry name" value="CpaE_hom_Actino"/>
    <property type="match status" value="1"/>
</dbReference>
<dbReference type="PANTHER" id="PTHR43384:SF11">
    <property type="entry name" value="SEPTUM SITE DETERMINING PROTEIN"/>
    <property type="match status" value="1"/>
</dbReference>
<dbReference type="InterPro" id="IPR059050">
    <property type="entry name" value="Rv3660c_N"/>
</dbReference>
<dbReference type="Proteomes" id="UP001611548">
    <property type="component" value="Unassembled WGS sequence"/>
</dbReference>
<reference evidence="2 3" key="1">
    <citation type="submission" date="2024-10" db="EMBL/GenBank/DDBJ databases">
        <title>The Natural Products Discovery Center: Release of the First 8490 Sequenced Strains for Exploring Actinobacteria Biosynthetic Diversity.</title>
        <authorList>
            <person name="Kalkreuter E."/>
            <person name="Kautsar S.A."/>
            <person name="Yang D."/>
            <person name="Bader C.D."/>
            <person name="Teijaro C.N."/>
            <person name="Fluegel L."/>
            <person name="Davis C.M."/>
            <person name="Simpson J.R."/>
            <person name="Lauterbach L."/>
            <person name="Steele A.D."/>
            <person name="Gui C."/>
            <person name="Meng S."/>
            <person name="Li G."/>
            <person name="Viehrig K."/>
            <person name="Ye F."/>
            <person name="Su P."/>
            <person name="Kiefer A.F."/>
            <person name="Nichols A."/>
            <person name="Cepeda A.J."/>
            <person name="Yan W."/>
            <person name="Fan B."/>
            <person name="Jiang Y."/>
            <person name="Adhikari A."/>
            <person name="Zheng C.-J."/>
            <person name="Schuster L."/>
            <person name="Cowan T.M."/>
            <person name="Smanski M.J."/>
            <person name="Chevrette M.G."/>
            <person name="De Carvalho L.P.S."/>
            <person name="Shen B."/>
        </authorList>
    </citation>
    <scope>NUCLEOTIDE SEQUENCE [LARGE SCALE GENOMIC DNA]</scope>
    <source>
        <strain evidence="2 3">NPDC020327</strain>
    </source>
</reference>
<accession>A0ABW7UX91</accession>
<dbReference type="InterPro" id="IPR050625">
    <property type="entry name" value="ParA/MinD_ATPase"/>
</dbReference>
<name>A0ABW7UX91_9ACTN</name>
<feature type="domain" description="Rv3660c-like CheY-like N-terminal" evidence="1">
    <location>
        <begin position="24"/>
        <end position="131"/>
    </location>
</feature>
<dbReference type="RefSeq" id="WP_079101769.1">
    <property type="nucleotide sequence ID" value="NZ_JBIRWE010000015.1"/>
</dbReference>
<dbReference type="SUPFAM" id="SSF52540">
    <property type="entry name" value="P-loop containing nucleoside triphosphate hydrolases"/>
    <property type="match status" value="1"/>
</dbReference>
<dbReference type="EMBL" id="JBIRWE010000015">
    <property type="protein sequence ID" value="MFI1967211.1"/>
    <property type="molecule type" value="Genomic_DNA"/>
</dbReference>
<dbReference type="InterPro" id="IPR022521">
    <property type="entry name" value="Rv3660c"/>
</dbReference>
<proteinExistence type="predicted"/>
<dbReference type="PANTHER" id="PTHR43384">
    <property type="entry name" value="SEPTUM SITE-DETERMINING PROTEIN MIND HOMOLOG, CHLOROPLASTIC-RELATED"/>
    <property type="match status" value="1"/>
</dbReference>
<comment type="caution">
    <text evidence="2">The sequence shown here is derived from an EMBL/GenBank/DDBJ whole genome shotgun (WGS) entry which is preliminary data.</text>
</comment>
<gene>
    <name evidence="2" type="primary">ssd</name>
    <name evidence="2" type="ORF">ACH429_24350</name>
</gene>
<dbReference type="InterPro" id="IPR027417">
    <property type="entry name" value="P-loop_NTPase"/>
</dbReference>
<keyword evidence="3" id="KW-1185">Reference proteome</keyword>